<feature type="region of interest" description="Disordered" evidence="2">
    <location>
        <begin position="27"/>
        <end position="57"/>
    </location>
</feature>
<gene>
    <name evidence="5" type="primary">WBGene00091005</name>
</gene>
<dbReference type="Gene3D" id="3.40.50.12780">
    <property type="entry name" value="N-terminal domain of ligase-like"/>
    <property type="match status" value="3"/>
</dbReference>
<accession>A0A2A6BKW8</accession>
<feature type="region of interest" description="Disordered" evidence="2">
    <location>
        <begin position="164"/>
        <end position="187"/>
    </location>
</feature>
<dbReference type="Pfam" id="PF00501">
    <property type="entry name" value="AMP-binding"/>
    <property type="match status" value="2"/>
</dbReference>
<organism evidence="5 6">
    <name type="scientific">Pristionchus pacificus</name>
    <name type="common">Parasitic nematode worm</name>
    <dbReference type="NCBI Taxonomy" id="54126"/>
    <lineage>
        <taxon>Eukaryota</taxon>
        <taxon>Metazoa</taxon>
        <taxon>Ecdysozoa</taxon>
        <taxon>Nematoda</taxon>
        <taxon>Chromadorea</taxon>
        <taxon>Rhabditida</taxon>
        <taxon>Rhabditina</taxon>
        <taxon>Diplogasteromorpha</taxon>
        <taxon>Diplogasteroidea</taxon>
        <taxon>Neodiplogasteridae</taxon>
        <taxon>Pristionchus</taxon>
    </lineage>
</organism>
<evidence type="ECO:0000256" key="1">
    <source>
        <dbReference type="ARBA" id="ARBA00007735"/>
    </source>
</evidence>
<feature type="compositionally biased region" description="Gly residues" evidence="2">
    <location>
        <begin position="27"/>
        <end position="39"/>
    </location>
</feature>
<feature type="region of interest" description="Disordered" evidence="2">
    <location>
        <begin position="467"/>
        <end position="487"/>
    </location>
</feature>
<dbReference type="Pfam" id="PF23024">
    <property type="entry name" value="AMP-dom_DIP2-like"/>
    <property type="match status" value="1"/>
</dbReference>
<evidence type="ECO:0000259" key="3">
    <source>
        <dbReference type="Pfam" id="PF00501"/>
    </source>
</evidence>
<dbReference type="InterPro" id="IPR042099">
    <property type="entry name" value="ANL_N_sf"/>
</dbReference>
<protein>
    <submittedName>
        <fullName evidence="5">Dip-2</fullName>
    </submittedName>
</protein>
<dbReference type="PANTHER" id="PTHR22754:SF32">
    <property type="entry name" value="DISCO-INTERACTING PROTEIN 2"/>
    <property type="match status" value="1"/>
</dbReference>
<dbReference type="InterPro" id="IPR000873">
    <property type="entry name" value="AMP-dep_synth/lig_dom"/>
</dbReference>
<dbReference type="InterPro" id="IPR045851">
    <property type="entry name" value="AMP-bd_C_sf"/>
</dbReference>
<comment type="similarity">
    <text evidence="1">Belongs to the DIP2 family.</text>
</comment>
<feature type="region of interest" description="Disordered" evidence="2">
    <location>
        <begin position="125"/>
        <end position="150"/>
    </location>
</feature>
<evidence type="ECO:0000256" key="2">
    <source>
        <dbReference type="SAM" id="MobiDB-lite"/>
    </source>
</evidence>
<feature type="domain" description="AMP-dependent synthetase/ligase" evidence="3">
    <location>
        <begin position="1005"/>
        <end position="1424"/>
    </location>
</feature>
<keyword evidence="6" id="KW-1185">Reference proteome</keyword>
<dbReference type="OrthoDB" id="69964at2759"/>
<feature type="compositionally biased region" description="Basic and acidic residues" evidence="2">
    <location>
        <begin position="399"/>
        <end position="425"/>
    </location>
</feature>
<dbReference type="InterPro" id="IPR025110">
    <property type="entry name" value="AMP-bd_C"/>
</dbReference>
<dbReference type="FunFam" id="3.30.300.30:FF:000001">
    <property type="entry name" value="DIP2 disco-interacting protein 2 homolog C"/>
    <property type="match status" value="1"/>
</dbReference>
<name>A0A2A6BKW8_PRIPA</name>
<proteinExistence type="inferred from homology"/>
<dbReference type="EnsemblMetazoa" id="PPA01451.1">
    <property type="protein sequence ID" value="PPA01451.1"/>
    <property type="gene ID" value="WBGene00091005"/>
</dbReference>
<dbReference type="Gene3D" id="3.30.300.30">
    <property type="match status" value="2"/>
</dbReference>
<feature type="domain" description="AMP-binding enzyme C-terminal" evidence="4">
    <location>
        <begin position="1556"/>
        <end position="1651"/>
    </location>
</feature>
<accession>A0A8R1Y5H2</accession>
<evidence type="ECO:0000259" key="4">
    <source>
        <dbReference type="Pfam" id="PF23024"/>
    </source>
</evidence>
<reference evidence="5" key="2">
    <citation type="submission" date="2022-06" db="UniProtKB">
        <authorList>
            <consortium name="EnsemblMetazoa"/>
        </authorList>
    </citation>
    <scope>IDENTIFICATION</scope>
    <source>
        <strain evidence="5">PS312</strain>
    </source>
</reference>
<sequence>MARVEASPYAISRVCFPSLALIQHSGGGTGSTGGIGGNRPSGLPSGSHRRGSSDNHREYLSGLHAKKARRMKERQKSREDGLDDGICIHSWKEKREEKRMSIFTVAAPFKNLLDREMRRLSIGEGEKKRPPMRKISSCPQKMEIDGGSDVEYEKERKRPRIFIRGENGEEDEEEKRGGANHRRMGSEEERLIGDGVRLWRRRRNLCIGWRRTKSIGEMDWAARAHSKYLMRSSRELQRPRTKPLHEYYNDDDAELEALAKMTDPNAPRAEGATMSAERGEAATAAARLPRTFDSALQKYATSTPKVVVGTVLDQQGRPSQQLIYSKLLSRASKVAYMLLNKTITVGREGTKVPMCKPGDRVALIYPNTEPLSFMVAFYGCILAGVVPVPVEVPLTKRMEKEKKKKEEGNGDGMRSMRGERPTDDKIDSDDGTDAGIQQLGFLLGSCAVKVALTSEGCYKALPKVAVSSSTPSNSTAPSGSNSLSGHSNEIVDLKGWPRLYWITTENLSKPGRDWQPPSRVADESVAYIEYSTDREGSVKGVCVSREAMLAHARALATAMDYNMGDTMVCVVDFKREVGLWHSIIASVLCGMRVIFVPYSLMKVNPSCWLLTATTRTATTCITKSRDLHWALMAVKEHKEINLSSVRSIVVSDGANPWSLSSCDQFTEIFAAYGLRSDAMCPCAGSSETGSISIRRVNSTGGCKSGRGILSMAALSHSVVRVDKENSLNSLTLQDAGQVVPAGVVVVVKQNGKPRLCRADEVGEICLSSHSTGTAYWGLEGVSAATFRVEPMGCDGRPLGPLPYVRSGLLGFMGPDGLVFVVGRRSSQLLVSGRTHSADDIIATVLAVEPMRFVYRGRIAVFSQNVLRDERIVIVAEQKGGVTEEESFEWMSNVLQAIDSIHQVGIYCLAIVPVNALPKTPLGGIHVSETRARFVGGELHPTTLLMCPHACVLNLPKPREQQSDVGPAAIMVGNLLQGARIASAQGRALPMSSEQEEQMSLLDVLRHRASTNPDHLLYSIASVKSTEAETCTASGLLRKAERVGALLADKARLNPGDHVALIFPPGIELVAAFYGCLSAGVIPVCVRPPSSSALQTTLPTVRMIVDVSKAVAILSTPAIIKLLKSKEALHRVDAKSWPLILDADDLPSGKRKNHLELPERKSSDVCYLDFSVSTTGQLSGVGVSYAGAISICKSLKLSCELYPSRSVTLCLDPYSGLAFSLWTLAGVYAGHQTTLIPPSELETTPALWLTTISTLKARDTFVSYCVLEQSVKELASHLPLLKERGVDLTCLRSCVVVAEERPRVSLVSAFSRLFAPLGLPSRALSTSFGCRVNPAICMQGAAGPDPSTVYVDTRALRNDRVTLVGKGAPHSLALLESGKVGREIGDAGLLPGVRVVIANPETRGQCADSHLGELWVAAPHNSVAYFTVFGEETSLHTDHFNAHLATGDTRTRFARTGYLGFLRQTQSINEDGELHDAVFIVGSLDETLLLRGMRRVPFNLLVVCKMRDELIYQCCSKISEKCVYWEYFMRESNEYVNEHIGVLLRMELTSVNSVNYRYHPVDMETSISRAHRNIGECAVFTWSHLLVAVVECTGSEQEALNIVPAVTSTILEEHHLIVGVVVIVDPNTVPKNSRGEKQRTLLRETFMKDKLDPIYVAYNM</sequence>
<dbReference type="SUPFAM" id="SSF56801">
    <property type="entry name" value="Acetyl-CoA synthetase-like"/>
    <property type="match status" value="2"/>
</dbReference>
<dbReference type="CDD" id="cd05905">
    <property type="entry name" value="Dip2"/>
    <property type="match status" value="1"/>
</dbReference>
<dbReference type="InterPro" id="IPR037337">
    <property type="entry name" value="Dip2-like_dom"/>
</dbReference>
<feature type="compositionally biased region" description="Low complexity" evidence="2">
    <location>
        <begin position="467"/>
        <end position="485"/>
    </location>
</feature>
<feature type="region of interest" description="Disordered" evidence="2">
    <location>
        <begin position="399"/>
        <end position="431"/>
    </location>
</feature>
<dbReference type="Proteomes" id="UP000005239">
    <property type="component" value="Unassembled WGS sequence"/>
</dbReference>
<feature type="domain" description="AMP-dependent synthetase/ligase" evidence="3">
    <location>
        <begin position="437"/>
        <end position="776"/>
    </location>
</feature>
<evidence type="ECO:0000313" key="6">
    <source>
        <dbReference type="Proteomes" id="UP000005239"/>
    </source>
</evidence>
<evidence type="ECO:0000313" key="5">
    <source>
        <dbReference type="EnsemblMetazoa" id="PPA01451.1"/>
    </source>
</evidence>
<dbReference type="PANTHER" id="PTHR22754">
    <property type="entry name" value="DISCO-INTERACTING PROTEIN 2 DIP2 -RELATED"/>
    <property type="match status" value="1"/>
</dbReference>
<reference evidence="6" key="1">
    <citation type="journal article" date="2008" name="Nat. Genet.">
        <title>The Pristionchus pacificus genome provides a unique perspective on nematode lifestyle and parasitism.</title>
        <authorList>
            <person name="Dieterich C."/>
            <person name="Clifton S.W."/>
            <person name="Schuster L.N."/>
            <person name="Chinwalla A."/>
            <person name="Delehaunty K."/>
            <person name="Dinkelacker I."/>
            <person name="Fulton L."/>
            <person name="Fulton R."/>
            <person name="Godfrey J."/>
            <person name="Minx P."/>
            <person name="Mitreva M."/>
            <person name="Roeseler W."/>
            <person name="Tian H."/>
            <person name="Witte H."/>
            <person name="Yang S.P."/>
            <person name="Wilson R.K."/>
            <person name="Sommer R.J."/>
        </authorList>
    </citation>
    <scope>NUCLEOTIDE SEQUENCE [LARGE SCALE GENOMIC DNA]</scope>
    <source>
        <strain evidence="6">PS312</strain>
    </source>
</reference>